<sequence length="480" mass="52782">MHKHVYINGEWLTGKGGARQLLSPLSLEETALIYEADPSQAGEAIQAADQAYEQREWSQNAALRIRCLEQLAAKISENSDILAEIEMTNTGKPIREARLDAEDSAACLRYYASFIKKQQDRFIQMEDGSTSTVLQEPIGVCALIVPWNFPLLLGMWKIAPALAAGNTVVFKPSETTPLSILALTEMIDQCSFPKGVFNVVTGDGSIGEVLVNHPKVAKVSFTGGSETGRRINMQCAQSFKRVSLELGGKSPLIVLEDADIEHAAEWAVFGAFFNQGQVCVASSRLLVDEKIYDMFLTRLVEKTAAIRIGDPSLEETEMGPIITKEHLEKIERYIEIGRSEGAELLYGGERLERDGFFITPSIFGNVTQQMRIVQEEIFGPVVTVQSFRNEDDAVELANGTNFGLAAGVLSADVEKAERIASRLKAGTIWVNSYHTPYLEAPWGGMKQSGIGRELGPDGFHAFTEAKHINKQQLASSGWYS</sequence>
<evidence type="ECO:0000256" key="1">
    <source>
        <dbReference type="ARBA" id="ARBA00009986"/>
    </source>
</evidence>
<feature type="domain" description="Aldehyde dehydrogenase" evidence="5">
    <location>
        <begin position="12"/>
        <end position="468"/>
    </location>
</feature>
<dbReference type="Pfam" id="PF00171">
    <property type="entry name" value="Aldedh"/>
    <property type="match status" value="1"/>
</dbReference>
<evidence type="ECO:0000256" key="3">
    <source>
        <dbReference type="PROSITE-ProRule" id="PRU10007"/>
    </source>
</evidence>
<dbReference type="FunFam" id="3.40.605.10:FF:000007">
    <property type="entry name" value="NAD/NADP-dependent betaine aldehyde dehydrogenase"/>
    <property type="match status" value="1"/>
</dbReference>
<dbReference type="InterPro" id="IPR029510">
    <property type="entry name" value="Ald_DH_CS_GLU"/>
</dbReference>
<evidence type="ECO:0000256" key="2">
    <source>
        <dbReference type="ARBA" id="ARBA00023002"/>
    </source>
</evidence>
<dbReference type="InterPro" id="IPR015590">
    <property type="entry name" value="Aldehyde_DH_dom"/>
</dbReference>
<dbReference type="InterPro" id="IPR016160">
    <property type="entry name" value="Ald_DH_CS_CYS"/>
</dbReference>
<reference evidence="6 7" key="1">
    <citation type="submission" date="2016-06" db="EMBL/GenBank/DDBJ databases">
        <title>Domibacillus iocasae genome sequencing.</title>
        <authorList>
            <person name="Verma A."/>
            <person name="Pal Y."/>
            <person name="Ojha A.K."/>
            <person name="Krishnamurthi S."/>
        </authorList>
    </citation>
    <scope>NUCLEOTIDE SEQUENCE [LARGE SCALE GENOMIC DNA]</scope>
    <source>
        <strain evidence="6 7">DSM 29979</strain>
    </source>
</reference>
<protein>
    <submittedName>
        <fullName evidence="6">Betaine-aldehyde dehydrogenase</fullName>
    </submittedName>
</protein>
<evidence type="ECO:0000313" key="7">
    <source>
        <dbReference type="Proteomes" id="UP000095658"/>
    </source>
</evidence>
<evidence type="ECO:0000256" key="4">
    <source>
        <dbReference type="RuleBase" id="RU003345"/>
    </source>
</evidence>
<dbReference type="GO" id="GO:0016620">
    <property type="term" value="F:oxidoreductase activity, acting on the aldehyde or oxo group of donors, NAD or NADP as acceptor"/>
    <property type="evidence" value="ECO:0007669"/>
    <property type="project" value="InterPro"/>
</dbReference>
<dbReference type="Proteomes" id="UP000095658">
    <property type="component" value="Unassembled WGS sequence"/>
</dbReference>
<dbReference type="RefSeq" id="WP_069938426.1">
    <property type="nucleotide sequence ID" value="NZ_MAMP01000021.1"/>
</dbReference>
<dbReference type="Gene3D" id="3.40.605.10">
    <property type="entry name" value="Aldehyde Dehydrogenase, Chain A, domain 1"/>
    <property type="match status" value="1"/>
</dbReference>
<keyword evidence="7" id="KW-1185">Reference proteome</keyword>
<dbReference type="Gene3D" id="3.40.309.10">
    <property type="entry name" value="Aldehyde Dehydrogenase, Chain A, domain 2"/>
    <property type="match status" value="1"/>
</dbReference>
<comment type="similarity">
    <text evidence="1 4">Belongs to the aldehyde dehydrogenase family.</text>
</comment>
<feature type="active site" evidence="3">
    <location>
        <position position="245"/>
    </location>
</feature>
<dbReference type="EMBL" id="MAMP01000021">
    <property type="protein sequence ID" value="OES44803.1"/>
    <property type="molecule type" value="Genomic_DNA"/>
</dbReference>
<dbReference type="PROSITE" id="PS00687">
    <property type="entry name" value="ALDEHYDE_DEHYDR_GLU"/>
    <property type="match status" value="1"/>
</dbReference>
<organism evidence="6 7">
    <name type="scientific">Domibacillus iocasae</name>
    <dbReference type="NCBI Taxonomy" id="1714016"/>
    <lineage>
        <taxon>Bacteria</taxon>
        <taxon>Bacillati</taxon>
        <taxon>Bacillota</taxon>
        <taxon>Bacilli</taxon>
        <taxon>Bacillales</taxon>
        <taxon>Bacillaceae</taxon>
        <taxon>Domibacillus</taxon>
    </lineage>
</organism>
<dbReference type="InterPro" id="IPR016161">
    <property type="entry name" value="Ald_DH/histidinol_DH"/>
</dbReference>
<accession>A0A1E7DP21</accession>
<dbReference type="AlphaFoldDB" id="A0A1E7DP21"/>
<dbReference type="PROSITE" id="PS00070">
    <property type="entry name" value="ALDEHYDE_DEHYDR_CYS"/>
    <property type="match status" value="1"/>
</dbReference>
<dbReference type="SUPFAM" id="SSF53720">
    <property type="entry name" value="ALDH-like"/>
    <property type="match status" value="1"/>
</dbReference>
<keyword evidence="2 4" id="KW-0560">Oxidoreductase</keyword>
<dbReference type="InterPro" id="IPR016162">
    <property type="entry name" value="Ald_DH_N"/>
</dbReference>
<evidence type="ECO:0000313" key="6">
    <source>
        <dbReference type="EMBL" id="OES44803.1"/>
    </source>
</evidence>
<dbReference type="STRING" id="1714016.BA724_05885"/>
<name>A0A1E7DP21_9BACI</name>
<dbReference type="InterPro" id="IPR016163">
    <property type="entry name" value="Ald_DH_C"/>
</dbReference>
<dbReference type="OrthoDB" id="9762913at2"/>
<gene>
    <name evidence="6" type="ORF">BA724_05885</name>
</gene>
<comment type="caution">
    <text evidence="6">The sequence shown here is derived from an EMBL/GenBank/DDBJ whole genome shotgun (WGS) entry which is preliminary data.</text>
</comment>
<dbReference type="FunFam" id="3.40.309.10:FF:000012">
    <property type="entry name" value="Betaine aldehyde dehydrogenase"/>
    <property type="match status" value="1"/>
</dbReference>
<dbReference type="PANTHER" id="PTHR11699">
    <property type="entry name" value="ALDEHYDE DEHYDROGENASE-RELATED"/>
    <property type="match status" value="1"/>
</dbReference>
<proteinExistence type="inferred from homology"/>
<evidence type="ECO:0000259" key="5">
    <source>
        <dbReference type="Pfam" id="PF00171"/>
    </source>
</evidence>